<comment type="caution">
    <text evidence="1">The sequence shown here is derived from an EMBL/GenBank/DDBJ whole genome shotgun (WGS) entry which is preliminary data.</text>
</comment>
<evidence type="ECO:0000313" key="2">
    <source>
        <dbReference type="Proteomes" id="UP000326396"/>
    </source>
</evidence>
<evidence type="ECO:0000313" key="1">
    <source>
        <dbReference type="EMBL" id="KAD0650525.1"/>
    </source>
</evidence>
<keyword evidence="2" id="KW-1185">Reference proteome</keyword>
<reference evidence="1 2" key="1">
    <citation type="submission" date="2019-05" db="EMBL/GenBank/DDBJ databases">
        <title>Mikania micrantha, genome provides insights into the molecular mechanism of rapid growth.</title>
        <authorList>
            <person name="Liu B."/>
        </authorList>
    </citation>
    <scope>NUCLEOTIDE SEQUENCE [LARGE SCALE GENOMIC DNA]</scope>
    <source>
        <strain evidence="1">NLD-2019</strain>
        <tissue evidence="1">Leaf</tissue>
    </source>
</reference>
<protein>
    <submittedName>
        <fullName evidence="1">Uncharacterized protein</fullName>
    </submittedName>
</protein>
<gene>
    <name evidence="1" type="ORF">E3N88_43933</name>
</gene>
<dbReference type="EMBL" id="SZYD01001505">
    <property type="protein sequence ID" value="KAD0650525.1"/>
    <property type="molecule type" value="Genomic_DNA"/>
</dbReference>
<dbReference type="Proteomes" id="UP000326396">
    <property type="component" value="Unassembled WGS sequence"/>
</dbReference>
<sequence>MEKRQLNRIHVSYHNGHGLCETADHTQGRSAQSKTSEVIVLFLGHKNLTNKKSMGNEEQERSHHRPKQGETLNLWFKRVWNKPFQVKGRVVKAFKIRLCDLDCGSTDRDL</sequence>
<accession>A0A5N6LDI9</accession>
<proteinExistence type="predicted"/>
<dbReference type="AlphaFoldDB" id="A0A5N6LDI9"/>
<organism evidence="1 2">
    <name type="scientific">Mikania micrantha</name>
    <name type="common">bitter vine</name>
    <dbReference type="NCBI Taxonomy" id="192012"/>
    <lineage>
        <taxon>Eukaryota</taxon>
        <taxon>Viridiplantae</taxon>
        <taxon>Streptophyta</taxon>
        <taxon>Embryophyta</taxon>
        <taxon>Tracheophyta</taxon>
        <taxon>Spermatophyta</taxon>
        <taxon>Magnoliopsida</taxon>
        <taxon>eudicotyledons</taxon>
        <taxon>Gunneridae</taxon>
        <taxon>Pentapetalae</taxon>
        <taxon>asterids</taxon>
        <taxon>campanulids</taxon>
        <taxon>Asterales</taxon>
        <taxon>Asteraceae</taxon>
        <taxon>Asteroideae</taxon>
        <taxon>Heliantheae alliance</taxon>
        <taxon>Eupatorieae</taxon>
        <taxon>Mikania</taxon>
    </lineage>
</organism>
<name>A0A5N6LDI9_9ASTR</name>